<protein>
    <submittedName>
        <fullName evidence="1">Uncharacterized protein</fullName>
    </submittedName>
</protein>
<reference evidence="1" key="1">
    <citation type="submission" date="2022-03" db="EMBL/GenBank/DDBJ databases">
        <authorList>
            <person name="Sayadi A."/>
        </authorList>
    </citation>
    <scope>NUCLEOTIDE SEQUENCE</scope>
</reference>
<evidence type="ECO:0000313" key="1">
    <source>
        <dbReference type="EMBL" id="CAH1981760.1"/>
    </source>
</evidence>
<sequence>MARTLNYSFVSLGIRIERAVAVDAGIRFIPKTEDDYRRIIRFSKRKTFITLSLCPLNATSMRLSEVYQHQPPNRRSNMS</sequence>
<keyword evidence="2" id="KW-1185">Reference proteome</keyword>
<evidence type="ECO:0000313" key="2">
    <source>
        <dbReference type="Proteomes" id="UP001152888"/>
    </source>
</evidence>
<dbReference type="AlphaFoldDB" id="A0A9P0PFU1"/>
<comment type="caution">
    <text evidence="1">The sequence shown here is derived from an EMBL/GenBank/DDBJ whole genome shotgun (WGS) entry which is preliminary data.</text>
</comment>
<dbReference type="Proteomes" id="UP001152888">
    <property type="component" value="Unassembled WGS sequence"/>
</dbReference>
<dbReference type="EMBL" id="CAKOFQ010006913">
    <property type="protein sequence ID" value="CAH1981760.1"/>
    <property type="molecule type" value="Genomic_DNA"/>
</dbReference>
<accession>A0A9P0PFU1</accession>
<gene>
    <name evidence="1" type="ORF">ACAOBT_LOCUS14664</name>
</gene>
<organism evidence="1 2">
    <name type="scientific">Acanthoscelides obtectus</name>
    <name type="common">Bean weevil</name>
    <name type="synonym">Bruchus obtectus</name>
    <dbReference type="NCBI Taxonomy" id="200917"/>
    <lineage>
        <taxon>Eukaryota</taxon>
        <taxon>Metazoa</taxon>
        <taxon>Ecdysozoa</taxon>
        <taxon>Arthropoda</taxon>
        <taxon>Hexapoda</taxon>
        <taxon>Insecta</taxon>
        <taxon>Pterygota</taxon>
        <taxon>Neoptera</taxon>
        <taxon>Endopterygota</taxon>
        <taxon>Coleoptera</taxon>
        <taxon>Polyphaga</taxon>
        <taxon>Cucujiformia</taxon>
        <taxon>Chrysomeloidea</taxon>
        <taxon>Chrysomelidae</taxon>
        <taxon>Bruchinae</taxon>
        <taxon>Bruchini</taxon>
        <taxon>Acanthoscelides</taxon>
    </lineage>
</organism>
<proteinExistence type="predicted"/>
<dbReference type="OrthoDB" id="8123886at2759"/>
<name>A0A9P0PFU1_ACAOB</name>